<accession>A0ABN8SW79</accession>
<keyword evidence="10" id="KW-1185">Reference proteome</keyword>
<evidence type="ECO:0000313" key="10">
    <source>
        <dbReference type="Proteomes" id="UP001159427"/>
    </source>
</evidence>
<name>A0ABN8SW79_9CNID</name>
<evidence type="ECO:0000256" key="6">
    <source>
        <dbReference type="ARBA" id="ARBA00023277"/>
    </source>
</evidence>
<comment type="catalytic activity">
    <reaction evidence="7">
        <text>D-glucose 6-phosphate + NADP(+) = 6-phospho-D-glucono-1,5-lactone + NADPH + H(+)</text>
        <dbReference type="Rhea" id="RHEA:15841"/>
        <dbReference type="ChEBI" id="CHEBI:15378"/>
        <dbReference type="ChEBI" id="CHEBI:57783"/>
        <dbReference type="ChEBI" id="CHEBI:57955"/>
        <dbReference type="ChEBI" id="CHEBI:58349"/>
        <dbReference type="ChEBI" id="CHEBI:61548"/>
        <dbReference type="EC" id="1.1.1.49"/>
    </reaction>
    <physiologicalReaction direction="left-to-right" evidence="7">
        <dbReference type="Rhea" id="RHEA:15842"/>
    </physiologicalReaction>
</comment>
<evidence type="ECO:0000256" key="1">
    <source>
        <dbReference type="ARBA" id="ARBA00004937"/>
    </source>
</evidence>
<dbReference type="Gene3D" id="3.40.50.720">
    <property type="entry name" value="NAD(P)-binding Rossmann-like Domain"/>
    <property type="match status" value="1"/>
</dbReference>
<dbReference type="EC" id="1.1.1.49" evidence="2"/>
<dbReference type="SUPFAM" id="SSF51735">
    <property type="entry name" value="NAD(P)-binding Rossmann-fold domains"/>
    <property type="match status" value="1"/>
</dbReference>
<dbReference type="InterPro" id="IPR001282">
    <property type="entry name" value="G6P_DH"/>
</dbReference>
<dbReference type="InterPro" id="IPR036291">
    <property type="entry name" value="NAD(P)-bd_dom_sf"/>
</dbReference>
<proteinExistence type="predicted"/>
<gene>
    <name evidence="9" type="ORF">PEVE_00031092</name>
</gene>
<dbReference type="PANTHER" id="PTHR23429:SF0">
    <property type="entry name" value="GLUCOSE-6-PHOSPHATE 1-DEHYDROGENASE"/>
    <property type="match status" value="1"/>
</dbReference>
<keyword evidence="4" id="KW-0521">NADP</keyword>
<reference evidence="9 10" key="1">
    <citation type="submission" date="2022-05" db="EMBL/GenBank/DDBJ databases">
        <authorList>
            <consortium name="Genoscope - CEA"/>
            <person name="William W."/>
        </authorList>
    </citation>
    <scope>NUCLEOTIDE SEQUENCE [LARGE SCALE GENOMIC DNA]</scope>
</reference>
<feature type="domain" description="Glucose-6-phosphate dehydrogenase NAD-binding" evidence="8">
    <location>
        <begin position="1"/>
        <end position="52"/>
    </location>
</feature>
<evidence type="ECO:0000259" key="8">
    <source>
        <dbReference type="Pfam" id="PF00479"/>
    </source>
</evidence>
<keyword evidence="5" id="KW-0560">Oxidoreductase</keyword>
<comment type="pathway">
    <text evidence="1">Carbohydrate degradation; pentose phosphate pathway; D-ribulose 5-phosphate from D-glucose 6-phosphate (oxidative stage): step 1/3.</text>
</comment>
<organism evidence="9 10">
    <name type="scientific">Porites evermanni</name>
    <dbReference type="NCBI Taxonomy" id="104178"/>
    <lineage>
        <taxon>Eukaryota</taxon>
        <taxon>Metazoa</taxon>
        <taxon>Cnidaria</taxon>
        <taxon>Anthozoa</taxon>
        <taxon>Hexacorallia</taxon>
        <taxon>Scleractinia</taxon>
        <taxon>Fungiina</taxon>
        <taxon>Poritidae</taxon>
        <taxon>Porites</taxon>
    </lineage>
</organism>
<sequence length="55" mass="6434">GDLAKKKIYPTLWYVKYLFKDDLIPKGTKIIGYARSDLTVEKLRAKTEPFMKVNQ</sequence>
<dbReference type="Pfam" id="PF00479">
    <property type="entry name" value="G6PD_N"/>
    <property type="match status" value="1"/>
</dbReference>
<keyword evidence="6" id="KW-0119">Carbohydrate metabolism</keyword>
<evidence type="ECO:0000256" key="4">
    <source>
        <dbReference type="ARBA" id="ARBA00022857"/>
    </source>
</evidence>
<feature type="non-terminal residue" evidence="9">
    <location>
        <position position="1"/>
    </location>
</feature>
<evidence type="ECO:0000256" key="3">
    <source>
        <dbReference type="ARBA" id="ARBA00022526"/>
    </source>
</evidence>
<evidence type="ECO:0000256" key="7">
    <source>
        <dbReference type="ARBA" id="ARBA00047696"/>
    </source>
</evidence>
<evidence type="ECO:0000256" key="5">
    <source>
        <dbReference type="ARBA" id="ARBA00023002"/>
    </source>
</evidence>
<dbReference type="Proteomes" id="UP001159427">
    <property type="component" value="Unassembled WGS sequence"/>
</dbReference>
<evidence type="ECO:0000313" key="9">
    <source>
        <dbReference type="EMBL" id="CAH3195777.1"/>
    </source>
</evidence>
<dbReference type="InterPro" id="IPR022674">
    <property type="entry name" value="G6P_DH_NAD-bd"/>
</dbReference>
<dbReference type="PANTHER" id="PTHR23429">
    <property type="entry name" value="GLUCOSE-6-PHOSPHATE 1-DEHYDROGENASE G6PD"/>
    <property type="match status" value="1"/>
</dbReference>
<comment type="caution">
    <text evidence="9">The sequence shown here is derived from an EMBL/GenBank/DDBJ whole genome shotgun (WGS) entry which is preliminary data.</text>
</comment>
<protein>
    <recommendedName>
        <fullName evidence="2">glucose-6-phosphate dehydrogenase (NADP(+))</fullName>
        <ecNumber evidence="2">1.1.1.49</ecNumber>
    </recommendedName>
</protein>
<evidence type="ECO:0000256" key="2">
    <source>
        <dbReference type="ARBA" id="ARBA00013019"/>
    </source>
</evidence>
<keyword evidence="3" id="KW-0313">Glucose metabolism</keyword>
<dbReference type="EMBL" id="CALNXI010004422">
    <property type="protein sequence ID" value="CAH3195777.1"/>
    <property type="molecule type" value="Genomic_DNA"/>
</dbReference>